<evidence type="ECO:0000313" key="3">
    <source>
        <dbReference type="Proteomes" id="UP001596043"/>
    </source>
</evidence>
<proteinExistence type="predicted"/>
<keyword evidence="3" id="KW-1185">Reference proteome</keyword>
<protein>
    <submittedName>
        <fullName evidence="2">Uncharacterized protein</fullName>
    </submittedName>
</protein>
<gene>
    <name evidence="2" type="ORF">ACFO3O_06355</name>
</gene>
<evidence type="ECO:0000313" key="2">
    <source>
        <dbReference type="EMBL" id="MFC4633520.1"/>
    </source>
</evidence>
<evidence type="ECO:0000256" key="1">
    <source>
        <dbReference type="SAM" id="MobiDB-lite"/>
    </source>
</evidence>
<dbReference type="EMBL" id="JBHSFV010000002">
    <property type="protein sequence ID" value="MFC4633520.1"/>
    <property type="molecule type" value="Genomic_DNA"/>
</dbReference>
<comment type="caution">
    <text evidence="2">The sequence shown here is derived from an EMBL/GenBank/DDBJ whole genome shotgun (WGS) entry which is preliminary data.</text>
</comment>
<feature type="region of interest" description="Disordered" evidence="1">
    <location>
        <begin position="82"/>
        <end position="118"/>
    </location>
</feature>
<accession>A0ABV9HVG5</accession>
<dbReference type="RefSeq" id="WP_379977727.1">
    <property type="nucleotide sequence ID" value="NZ_JBHSFV010000002.1"/>
</dbReference>
<reference evidence="3" key="1">
    <citation type="journal article" date="2019" name="Int. J. Syst. Evol. Microbiol.">
        <title>The Global Catalogue of Microorganisms (GCM) 10K type strain sequencing project: providing services to taxonomists for standard genome sequencing and annotation.</title>
        <authorList>
            <consortium name="The Broad Institute Genomics Platform"/>
            <consortium name="The Broad Institute Genome Sequencing Center for Infectious Disease"/>
            <person name="Wu L."/>
            <person name="Ma J."/>
        </authorList>
    </citation>
    <scope>NUCLEOTIDE SEQUENCE [LARGE SCALE GENOMIC DNA]</scope>
    <source>
        <strain evidence="3">YJ-61-S</strain>
    </source>
</reference>
<sequence length="229" mass="25975">MTDIEKIQALDMTKILNKEVKSEIEKLIDDYNTAEDKEDFIAVTKESSSLILALITDVYPDAIAMQEEKPCVEIVVTPEKGTKQKIETPKKRVAAKNTSESSKVKKDSPIKKKTKSTSVQSKLQALQEEVEECRKRGATRKSTKKKTPSIPKTVYEKLYSHINAIANLLPEPFRDDPEKISDLKKMSLAIHKKVVVVFELNETLAEKGKLDLKQKFKDITKRIQTNDSK</sequence>
<organism evidence="2 3">
    <name type="scientific">Dokdonia ponticola</name>
    <dbReference type="NCBI Taxonomy" id="2041041"/>
    <lineage>
        <taxon>Bacteria</taxon>
        <taxon>Pseudomonadati</taxon>
        <taxon>Bacteroidota</taxon>
        <taxon>Flavobacteriia</taxon>
        <taxon>Flavobacteriales</taxon>
        <taxon>Flavobacteriaceae</taxon>
        <taxon>Dokdonia</taxon>
    </lineage>
</organism>
<name>A0ABV9HVG5_9FLAO</name>
<dbReference type="Proteomes" id="UP001596043">
    <property type="component" value="Unassembled WGS sequence"/>
</dbReference>